<comment type="similarity">
    <text evidence="4">Belongs to the ThTPase family.</text>
</comment>
<evidence type="ECO:0000256" key="3">
    <source>
        <dbReference type="ARBA" id="ARBA00004496"/>
    </source>
</evidence>
<dbReference type="GO" id="GO:0005737">
    <property type="term" value="C:cytoplasm"/>
    <property type="evidence" value="ECO:0007669"/>
    <property type="project" value="UniProtKB-SubCell"/>
</dbReference>
<reference evidence="16" key="1">
    <citation type="submission" date="2025-08" db="UniProtKB">
        <authorList>
            <consortium name="RefSeq"/>
        </authorList>
    </citation>
    <scope>IDENTIFICATION</scope>
    <source>
        <tissue evidence="16">Gonads</tissue>
    </source>
</reference>
<keyword evidence="9" id="KW-0479">Metal-binding</keyword>
<dbReference type="GO" id="GO:0000287">
    <property type="term" value="F:magnesium ion binding"/>
    <property type="evidence" value="ECO:0007669"/>
    <property type="project" value="TreeGrafter"/>
</dbReference>
<dbReference type="Pfam" id="PF01928">
    <property type="entry name" value="CYTH"/>
    <property type="match status" value="1"/>
</dbReference>
<evidence type="ECO:0000256" key="7">
    <source>
        <dbReference type="ARBA" id="ARBA00020088"/>
    </source>
</evidence>
<gene>
    <name evidence="16" type="primary">LOC106159317</name>
</gene>
<dbReference type="PANTHER" id="PTHR14586">
    <property type="entry name" value="THIAMINE-TRIPHOSPHATASE"/>
    <property type="match status" value="1"/>
</dbReference>
<dbReference type="InterPro" id="IPR039582">
    <property type="entry name" value="THTPA"/>
</dbReference>
<accession>A0A1S3HYC6</accession>
<dbReference type="EC" id="3.6.1.28" evidence="6"/>
<comment type="cofactor">
    <cofactor evidence="1">
        <name>Mg(2+)</name>
        <dbReference type="ChEBI" id="CHEBI:18420"/>
    </cofactor>
</comment>
<dbReference type="InterPro" id="IPR012177">
    <property type="entry name" value="ThTPase_euk"/>
</dbReference>
<dbReference type="GO" id="GO:0042357">
    <property type="term" value="P:thiamine diphosphate metabolic process"/>
    <property type="evidence" value="ECO:0007669"/>
    <property type="project" value="TreeGrafter"/>
</dbReference>
<keyword evidence="12" id="KW-0007">Acetylation</keyword>
<evidence type="ECO:0000256" key="5">
    <source>
        <dbReference type="ARBA" id="ARBA00011245"/>
    </source>
</evidence>
<organism evidence="15 16">
    <name type="scientific">Lingula anatina</name>
    <name type="common">Brachiopod</name>
    <name type="synonym">Lingula unguis</name>
    <dbReference type="NCBI Taxonomy" id="7574"/>
    <lineage>
        <taxon>Eukaryota</taxon>
        <taxon>Metazoa</taxon>
        <taxon>Spiralia</taxon>
        <taxon>Lophotrochozoa</taxon>
        <taxon>Brachiopoda</taxon>
        <taxon>Linguliformea</taxon>
        <taxon>Lingulata</taxon>
        <taxon>Lingulida</taxon>
        <taxon>Linguloidea</taxon>
        <taxon>Lingulidae</taxon>
        <taxon>Lingula</taxon>
    </lineage>
</organism>
<dbReference type="GO" id="GO:0006772">
    <property type="term" value="P:thiamine metabolic process"/>
    <property type="evidence" value="ECO:0007669"/>
    <property type="project" value="InterPro"/>
</dbReference>
<evidence type="ECO:0000256" key="11">
    <source>
        <dbReference type="ARBA" id="ARBA00022842"/>
    </source>
</evidence>
<sequence length="217" mass="24351">MANQGDAKTEPLPNAPPTIEVERKFTFTDSTEDKLQEQGASLIQQKTFTDIYYDVPQYSLTLSDHWLRQRDGVWELKCPPENPTTNDLSQVTCQYAEHVTIPEIIAKCSAVLGLSIPTDSSMQEFLTSAQCGQFATIKTERKSYSLNEFSVDLDTADFGFRVGEIEVLVLEENKVADALSRIDMLAKTLGFQALWTGESLYPYQISEDCDDDDEISP</sequence>
<dbReference type="PANTHER" id="PTHR14586:SF1">
    <property type="entry name" value="THIAMINE-TRIPHOSPHATASE"/>
    <property type="match status" value="1"/>
</dbReference>
<keyword evidence="8" id="KW-0963">Cytoplasm</keyword>
<protein>
    <recommendedName>
        <fullName evidence="7">Thiamine-triphosphatase</fullName>
        <ecNumber evidence="6">3.6.1.28</ecNumber>
    </recommendedName>
</protein>
<evidence type="ECO:0000256" key="6">
    <source>
        <dbReference type="ARBA" id="ARBA00012378"/>
    </source>
</evidence>
<dbReference type="RefSeq" id="XP_013391030.1">
    <property type="nucleotide sequence ID" value="XM_013535576.1"/>
</dbReference>
<evidence type="ECO:0000256" key="1">
    <source>
        <dbReference type="ARBA" id="ARBA00001946"/>
    </source>
</evidence>
<evidence type="ECO:0000256" key="10">
    <source>
        <dbReference type="ARBA" id="ARBA00022801"/>
    </source>
</evidence>
<evidence type="ECO:0000313" key="16">
    <source>
        <dbReference type="RefSeq" id="XP_013391030.1"/>
    </source>
</evidence>
<evidence type="ECO:0000259" key="14">
    <source>
        <dbReference type="PROSITE" id="PS51707"/>
    </source>
</evidence>
<dbReference type="GO" id="GO:0050333">
    <property type="term" value="F:thiamine triphosphate phosphatase activity"/>
    <property type="evidence" value="ECO:0007669"/>
    <property type="project" value="UniProtKB-EC"/>
</dbReference>
<evidence type="ECO:0000256" key="8">
    <source>
        <dbReference type="ARBA" id="ARBA00022490"/>
    </source>
</evidence>
<evidence type="ECO:0000256" key="4">
    <source>
        <dbReference type="ARBA" id="ARBA00008181"/>
    </source>
</evidence>
<dbReference type="InterPro" id="IPR033469">
    <property type="entry name" value="CYTH-like_dom_sf"/>
</dbReference>
<proteinExistence type="inferred from homology"/>
<comment type="subunit">
    <text evidence="5">Monomer.</text>
</comment>
<comment type="function">
    <text evidence="2">Hydrolase highly specific for thiamine triphosphate (ThTP).</text>
</comment>
<keyword evidence="15" id="KW-1185">Reference proteome</keyword>
<dbReference type="OrthoDB" id="442176at2759"/>
<comment type="catalytic activity">
    <reaction evidence="13">
        <text>thiamine triphosphate + H2O = thiamine diphosphate + phosphate + H(+)</text>
        <dbReference type="Rhea" id="RHEA:11744"/>
        <dbReference type="ChEBI" id="CHEBI:15377"/>
        <dbReference type="ChEBI" id="CHEBI:15378"/>
        <dbReference type="ChEBI" id="CHEBI:43474"/>
        <dbReference type="ChEBI" id="CHEBI:58937"/>
        <dbReference type="ChEBI" id="CHEBI:58938"/>
        <dbReference type="EC" id="3.6.1.28"/>
    </reaction>
</comment>
<evidence type="ECO:0000313" key="15">
    <source>
        <dbReference type="Proteomes" id="UP000085678"/>
    </source>
</evidence>
<name>A0A1S3HYC6_LINAN</name>
<dbReference type="Proteomes" id="UP000085678">
    <property type="component" value="Unplaced"/>
</dbReference>
<dbReference type="SUPFAM" id="SSF55154">
    <property type="entry name" value="CYTH-like phosphatases"/>
    <property type="match status" value="1"/>
</dbReference>
<dbReference type="AlphaFoldDB" id="A0A1S3HYC6"/>
<evidence type="ECO:0000256" key="12">
    <source>
        <dbReference type="ARBA" id="ARBA00022990"/>
    </source>
</evidence>
<comment type="subcellular location">
    <subcellularLocation>
        <location evidence="3">Cytoplasm</location>
    </subcellularLocation>
</comment>
<dbReference type="SMART" id="SM01118">
    <property type="entry name" value="CYTH"/>
    <property type="match status" value="1"/>
</dbReference>
<dbReference type="GeneID" id="106159317"/>
<evidence type="ECO:0000256" key="9">
    <source>
        <dbReference type="ARBA" id="ARBA00022723"/>
    </source>
</evidence>
<evidence type="ECO:0000256" key="13">
    <source>
        <dbReference type="ARBA" id="ARBA00048194"/>
    </source>
</evidence>
<dbReference type="CDD" id="cd07758">
    <property type="entry name" value="ThTPase"/>
    <property type="match status" value="1"/>
</dbReference>
<evidence type="ECO:0000256" key="2">
    <source>
        <dbReference type="ARBA" id="ARBA00002106"/>
    </source>
</evidence>
<dbReference type="InterPro" id="IPR023577">
    <property type="entry name" value="CYTH_domain"/>
</dbReference>
<feature type="domain" description="CYTH" evidence="14">
    <location>
        <begin position="18"/>
        <end position="207"/>
    </location>
</feature>
<dbReference type="PROSITE" id="PS51707">
    <property type="entry name" value="CYTH"/>
    <property type="match status" value="1"/>
</dbReference>
<keyword evidence="10" id="KW-0378">Hydrolase</keyword>
<keyword evidence="11" id="KW-0460">Magnesium</keyword>
<dbReference type="Gene3D" id="2.40.320.10">
    <property type="entry name" value="Hypothetical Protein Pfu-838710-001"/>
    <property type="match status" value="1"/>
</dbReference>